<keyword evidence="6" id="KW-1185">Reference proteome</keyword>
<dbReference type="Pfam" id="PF17919">
    <property type="entry name" value="RT_RNaseH_2"/>
    <property type="match status" value="1"/>
</dbReference>
<dbReference type="PROSITE" id="PS50994">
    <property type="entry name" value="INTEGRASE"/>
    <property type="match status" value="1"/>
</dbReference>
<evidence type="ECO:0000313" key="5">
    <source>
        <dbReference type="EMBL" id="KAJ2927223.1"/>
    </source>
</evidence>
<feature type="compositionally biased region" description="Basic and acidic residues" evidence="3">
    <location>
        <begin position="201"/>
        <end position="228"/>
    </location>
</feature>
<proteinExistence type="predicted"/>
<reference evidence="5" key="1">
    <citation type="submission" date="2022-06" db="EMBL/GenBank/DDBJ databases">
        <title>Genome Sequence of Candolleomyces eurysporus.</title>
        <authorList>
            <person name="Buettner E."/>
        </authorList>
    </citation>
    <scope>NUCLEOTIDE SEQUENCE</scope>
    <source>
        <strain evidence="5">VTCC 930004</strain>
    </source>
</reference>
<evidence type="ECO:0000259" key="4">
    <source>
        <dbReference type="PROSITE" id="PS50994"/>
    </source>
</evidence>
<dbReference type="PANTHER" id="PTHR37984:SF5">
    <property type="entry name" value="PROTEIN NYNRIN-LIKE"/>
    <property type="match status" value="1"/>
</dbReference>
<keyword evidence="2" id="KW-0511">Multifunctional enzyme</keyword>
<keyword evidence="1" id="KW-0694">RNA-binding</keyword>
<evidence type="ECO:0000256" key="1">
    <source>
        <dbReference type="ARBA" id="ARBA00022884"/>
    </source>
</evidence>
<dbReference type="InterPro" id="IPR050951">
    <property type="entry name" value="Retrovirus_Pol_polyprotein"/>
</dbReference>
<evidence type="ECO:0000256" key="2">
    <source>
        <dbReference type="ARBA" id="ARBA00023268"/>
    </source>
</evidence>
<feature type="domain" description="Integrase catalytic" evidence="4">
    <location>
        <begin position="418"/>
        <end position="576"/>
    </location>
</feature>
<dbReference type="GO" id="GO:0003723">
    <property type="term" value="F:RNA binding"/>
    <property type="evidence" value="ECO:0007669"/>
    <property type="project" value="UniProtKB-KW"/>
</dbReference>
<dbReference type="EMBL" id="JANBPK010001027">
    <property type="protein sequence ID" value="KAJ2927223.1"/>
    <property type="molecule type" value="Genomic_DNA"/>
</dbReference>
<dbReference type="GO" id="GO:0005634">
    <property type="term" value="C:nucleus"/>
    <property type="evidence" value="ECO:0007669"/>
    <property type="project" value="UniProtKB-ARBA"/>
</dbReference>
<dbReference type="GO" id="GO:0015074">
    <property type="term" value="P:DNA integration"/>
    <property type="evidence" value="ECO:0007669"/>
    <property type="project" value="InterPro"/>
</dbReference>
<evidence type="ECO:0000313" key="6">
    <source>
        <dbReference type="Proteomes" id="UP001140091"/>
    </source>
</evidence>
<dbReference type="SUPFAM" id="SSF56672">
    <property type="entry name" value="DNA/RNA polymerases"/>
    <property type="match status" value="1"/>
</dbReference>
<dbReference type="AlphaFoldDB" id="A0A9W8J6Y6"/>
<dbReference type="InterPro" id="IPR012337">
    <property type="entry name" value="RNaseH-like_sf"/>
</dbReference>
<dbReference type="OrthoDB" id="5599163at2759"/>
<dbReference type="Gene3D" id="3.30.420.10">
    <property type="entry name" value="Ribonuclease H-like superfamily/Ribonuclease H"/>
    <property type="match status" value="1"/>
</dbReference>
<dbReference type="Gene3D" id="3.30.70.270">
    <property type="match status" value="1"/>
</dbReference>
<protein>
    <recommendedName>
        <fullName evidence="4">Integrase catalytic domain-containing protein</fullName>
    </recommendedName>
</protein>
<dbReference type="InterPro" id="IPR041577">
    <property type="entry name" value="RT_RNaseH_2"/>
</dbReference>
<dbReference type="InterPro" id="IPR043128">
    <property type="entry name" value="Rev_trsase/Diguanyl_cyclase"/>
</dbReference>
<dbReference type="GO" id="GO:0003824">
    <property type="term" value="F:catalytic activity"/>
    <property type="evidence" value="ECO:0007669"/>
    <property type="project" value="UniProtKB-KW"/>
</dbReference>
<dbReference type="PANTHER" id="PTHR37984">
    <property type="entry name" value="PROTEIN CBG26694"/>
    <property type="match status" value="1"/>
</dbReference>
<dbReference type="Proteomes" id="UP001140091">
    <property type="component" value="Unassembled WGS sequence"/>
</dbReference>
<dbReference type="InterPro" id="IPR001584">
    <property type="entry name" value="Integrase_cat-core"/>
</dbReference>
<sequence length="650" mass="75856">MMYQLEVRGLGTIGTFRIFIKDFAKRAEPIQRLTRKETHFKWEEAQELAMEDLKKAVREAPCLRSLDYDIDTEIKLSVDTSYIAIGWYISQQDAEDFKKWWYARFGSTLLTPCKARYSQPKRELFGLMRALDENKYWLIGCRQLVVETDAQYIKGMLNNPEDGPNCTINRWIEQILMYHFELRHVAGKTFAADGLSRRTKQPGDPDPKPWDHSYEDHDGLRGYTKPHEEDPEPLDFEEFKREIDTRGGYAQTSLALRRDLELELFDNELLQLLILESRVREAGKTERQQMVNVEMLPDLSLKEDPDTIEEYDEERRANWARKLDERLPKIQKWLQGPLSRPEGIEPKDFGKWVCECSHFYEKENKLYRRQAGFPQIVVAKEHRMYMMRSAQGDVAWYCRTCHICQLRTKMLLKIPPRVTETPSIFQVLHADVLHMTPASNGCKYIVHGRCALTSWAEGRPLRKDNGAAIGAWLLEIITCWGCMREIVTDNGGSFEKAMAWLTKKYGIKGIKISPYNSQANGRIERPHYDLRDMLFKATGAKMSQWFWYFPHVLWADRITSRRRFGVSPFFIVTGAEPVVPLDIQEATWLVEPPSGPLTTEELIGQRAKALAKHRDLVEEMRSKVDKEKCDRVAKYEKDPAQEYKHREKPG</sequence>
<feature type="non-terminal residue" evidence="5">
    <location>
        <position position="1"/>
    </location>
</feature>
<feature type="region of interest" description="Disordered" evidence="3">
    <location>
        <begin position="193"/>
        <end position="234"/>
    </location>
</feature>
<dbReference type="InterPro" id="IPR036397">
    <property type="entry name" value="RNaseH_sf"/>
</dbReference>
<comment type="caution">
    <text evidence="5">The sequence shown here is derived from an EMBL/GenBank/DDBJ whole genome shotgun (WGS) entry which is preliminary data.</text>
</comment>
<name>A0A9W8J6Y6_9AGAR</name>
<accession>A0A9W8J6Y6</accession>
<evidence type="ECO:0000256" key="3">
    <source>
        <dbReference type="SAM" id="MobiDB-lite"/>
    </source>
</evidence>
<dbReference type="InterPro" id="IPR043502">
    <property type="entry name" value="DNA/RNA_pol_sf"/>
</dbReference>
<gene>
    <name evidence="5" type="ORF">H1R20_g9873</name>
</gene>
<dbReference type="SUPFAM" id="SSF53098">
    <property type="entry name" value="Ribonuclease H-like"/>
    <property type="match status" value="1"/>
</dbReference>
<organism evidence="5 6">
    <name type="scientific">Candolleomyces eurysporus</name>
    <dbReference type="NCBI Taxonomy" id="2828524"/>
    <lineage>
        <taxon>Eukaryota</taxon>
        <taxon>Fungi</taxon>
        <taxon>Dikarya</taxon>
        <taxon>Basidiomycota</taxon>
        <taxon>Agaricomycotina</taxon>
        <taxon>Agaricomycetes</taxon>
        <taxon>Agaricomycetidae</taxon>
        <taxon>Agaricales</taxon>
        <taxon>Agaricineae</taxon>
        <taxon>Psathyrellaceae</taxon>
        <taxon>Candolleomyces</taxon>
    </lineage>
</organism>